<comment type="caution">
    <text evidence="2">The sequence shown here is derived from an EMBL/GenBank/DDBJ whole genome shotgun (WGS) entry which is preliminary data.</text>
</comment>
<evidence type="ECO:0000313" key="3">
    <source>
        <dbReference type="Proteomes" id="UP000230750"/>
    </source>
</evidence>
<dbReference type="EMBL" id="MRZV01000041">
    <property type="protein sequence ID" value="PIK61063.1"/>
    <property type="molecule type" value="Genomic_DNA"/>
</dbReference>
<organism evidence="2 3">
    <name type="scientific">Stichopus japonicus</name>
    <name type="common">Sea cucumber</name>
    <dbReference type="NCBI Taxonomy" id="307972"/>
    <lineage>
        <taxon>Eukaryota</taxon>
        <taxon>Metazoa</taxon>
        <taxon>Echinodermata</taxon>
        <taxon>Eleutherozoa</taxon>
        <taxon>Echinozoa</taxon>
        <taxon>Holothuroidea</taxon>
        <taxon>Aspidochirotacea</taxon>
        <taxon>Aspidochirotida</taxon>
        <taxon>Stichopodidae</taxon>
        <taxon>Apostichopus</taxon>
    </lineage>
</organism>
<sequence length="385" mass="43057">MFPISSGNCLKSELKVTPPMTDSAPEGCIFSPLTPNMTEAILRVTEEVSSSLENSRDIDEERTPKLKNSSKAVSELPVEMERNQEEDMSVSGPNSLHNLDEENTETTLKKSSNSSNNSEGEESLHESSRRGLDLSDKGKEPSSGAVREEKESSVMSLLQLKPKGLATKLMYSALEKPASKPKVFEWQKAAVVDEAFLENEEKKKCCNKETTHNYGSPSSAGCLQRRESLYTILETDDSTEKTHIIETEKTAQVPVLTGFSNASGKPIQVSVKALRDAEMKMQELDSDDTSKDITSNIRRRDSEEFGAEESDTQEVREIAAAEEAEMLYNFMIDEEDMVDTQLDNILTASSISLFVLTKERNAERIYCRRYCAKQLFGERQKIVLF</sequence>
<proteinExistence type="predicted"/>
<dbReference type="Proteomes" id="UP000230750">
    <property type="component" value="Unassembled WGS sequence"/>
</dbReference>
<protein>
    <submittedName>
        <fullName evidence="2">Uncharacterized protein</fullName>
    </submittedName>
</protein>
<evidence type="ECO:0000256" key="1">
    <source>
        <dbReference type="SAM" id="MobiDB-lite"/>
    </source>
</evidence>
<dbReference type="AlphaFoldDB" id="A0A2G8LLD8"/>
<feature type="compositionally biased region" description="Basic and acidic residues" evidence="1">
    <location>
        <begin position="54"/>
        <end position="64"/>
    </location>
</feature>
<name>A0A2G8LLD8_STIJA</name>
<keyword evidence="3" id="KW-1185">Reference proteome</keyword>
<gene>
    <name evidence="2" type="ORF">BSL78_01987</name>
</gene>
<accession>A0A2G8LLD8</accession>
<feature type="region of interest" description="Disordered" evidence="1">
    <location>
        <begin position="48"/>
        <end position="155"/>
    </location>
</feature>
<feature type="compositionally biased region" description="Basic and acidic residues" evidence="1">
    <location>
        <begin position="122"/>
        <end position="152"/>
    </location>
</feature>
<reference evidence="2 3" key="1">
    <citation type="journal article" date="2017" name="PLoS Biol.">
        <title>The sea cucumber genome provides insights into morphological evolution and visceral regeneration.</title>
        <authorList>
            <person name="Zhang X."/>
            <person name="Sun L."/>
            <person name="Yuan J."/>
            <person name="Sun Y."/>
            <person name="Gao Y."/>
            <person name="Zhang L."/>
            <person name="Li S."/>
            <person name="Dai H."/>
            <person name="Hamel J.F."/>
            <person name="Liu C."/>
            <person name="Yu Y."/>
            <person name="Liu S."/>
            <person name="Lin W."/>
            <person name="Guo K."/>
            <person name="Jin S."/>
            <person name="Xu P."/>
            <person name="Storey K.B."/>
            <person name="Huan P."/>
            <person name="Zhang T."/>
            <person name="Zhou Y."/>
            <person name="Zhang J."/>
            <person name="Lin C."/>
            <person name="Li X."/>
            <person name="Xing L."/>
            <person name="Huo D."/>
            <person name="Sun M."/>
            <person name="Wang L."/>
            <person name="Mercier A."/>
            <person name="Li F."/>
            <person name="Yang H."/>
            <person name="Xiang J."/>
        </authorList>
    </citation>
    <scope>NUCLEOTIDE SEQUENCE [LARGE SCALE GENOMIC DNA]</scope>
    <source>
        <strain evidence="2">Shaxun</strain>
        <tissue evidence="2">Muscle</tissue>
    </source>
</reference>
<evidence type="ECO:0000313" key="2">
    <source>
        <dbReference type="EMBL" id="PIK61063.1"/>
    </source>
</evidence>